<evidence type="ECO:0000313" key="3">
    <source>
        <dbReference type="EMBL" id="QKH89394.1"/>
    </source>
</evidence>
<keyword evidence="1" id="KW-1133">Transmembrane helix</keyword>
<evidence type="ECO:0000313" key="4">
    <source>
        <dbReference type="Proteomes" id="UP000500843"/>
    </source>
</evidence>
<dbReference type="Proteomes" id="UP000500843">
    <property type="component" value="Chromosome 2"/>
</dbReference>
<keyword evidence="1" id="KW-0472">Membrane</keyword>
<reference evidence="2 5" key="2">
    <citation type="submission" date="2021-07" db="EMBL/GenBank/DDBJ databases">
        <title>Genomic diversity and antimicrobial resistance of Prevotella spp. isolated from chronic lung disease airways.</title>
        <authorList>
            <person name="Webb K.A."/>
            <person name="Olagoke O.S."/>
            <person name="Baird T."/>
            <person name="Neill J."/>
            <person name="Pham A."/>
            <person name="Wells T.J."/>
            <person name="Ramsay K.A."/>
            <person name="Bell S.C."/>
            <person name="Sarovich D.S."/>
            <person name="Price E.P."/>
        </authorList>
    </citation>
    <scope>NUCLEOTIDE SEQUENCE [LARGE SCALE GENOMIC DNA]</scope>
    <source>
        <strain evidence="2 5">SCHI0027.S.6</strain>
    </source>
</reference>
<keyword evidence="1" id="KW-0812">Transmembrane</keyword>
<keyword evidence="5" id="KW-1185">Reference proteome</keyword>
<protein>
    <submittedName>
        <fullName evidence="3">Uncharacterized protein</fullName>
    </submittedName>
</protein>
<dbReference type="Proteomes" id="UP000812077">
    <property type="component" value="Unassembled WGS sequence"/>
</dbReference>
<dbReference type="AlphaFoldDB" id="A0A7D4FZ19"/>
<sequence length="45" mass="5063">MSERSKVNRKERELKQEKQANRVVAWLAVILVALGVLTIIIASNS</sequence>
<reference evidence="3 4" key="1">
    <citation type="submission" date="2020-05" db="EMBL/GenBank/DDBJ databases">
        <title>FDA dAtabase for Regulatory Grade micrObial Sequences (FDA-ARGOS): Supporting development and validation of Infectious Disease Dx tests.</title>
        <authorList>
            <person name="Moreno J."/>
            <person name="Tallon L."/>
            <person name="Sadzewicz L."/>
            <person name="Zhao X."/>
            <person name="Vavikolanu K."/>
            <person name="Mehta A."/>
            <person name="Aluvathingal J."/>
            <person name="Nadendla S."/>
            <person name="Myers T."/>
            <person name="Yan Y."/>
            <person name="Sichtig H."/>
        </authorList>
    </citation>
    <scope>NUCLEOTIDE SEQUENCE [LARGE SCALE GENOMIC DNA]</scope>
    <source>
        <strain evidence="3 4">FDAARGOS_760</strain>
    </source>
</reference>
<gene>
    <name evidence="3" type="ORF">FIU21_10870</name>
    <name evidence="2" type="ORF">KZO77_04550</name>
</gene>
<evidence type="ECO:0000313" key="2">
    <source>
        <dbReference type="EMBL" id="MBW4754318.1"/>
    </source>
</evidence>
<evidence type="ECO:0000256" key="1">
    <source>
        <dbReference type="SAM" id="Phobius"/>
    </source>
</evidence>
<evidence type="ECO:0000313" key="5">
    <source>
        <dbReference type="Proteomes" id="UP000812077"/>
    </source>
</evidence>
<name>A0A7D4FZ19_9BACT</name>
<dbReference type="RefSeq" id="WP_172891390.1">
    <property type="nucleotide sequence ID" value="NZ_CALHLH010000028.1"/>
</dbReference>
<dbReference type="EMBL" id="CP054011">
    <property type="protein sequence ID" value="QKH89394.1"/>
    <property type="molecule type" value="Genomic_DNA"/>
</dbReference>
<accession>A0A7D4FZ19</accession>
<feature type="transmembrane region" description="Helical" evidence="1">
    <location>
        <begin position="20"/>
        <end position="42"/>
    </location>
</feature>
<proteinExistence type="predicted"/>
<dbReference type="EMBL" id="JAHXCP010000004">
    <property type="protein sequence ID" value="MBW4754318.1"/>
    <property type="molecule type" value="Genomic_DNA"/>
</dbReference>
<organism evidence="3 4">
    <name type="scientific">Prevotella melaninogenica</name>
    <dbReference type="NCBI Taxonomy" id="28132"/>
    <lineage>
        <taxon>Bacteria</taxon>
        <taxon>Pseudomonadati</taxon>
        <taxon>Bacteroidota</taxon>
        <taxon>Bacteroidia</taxon>
        <taxon>Bacteroidales</taxon>
        <taxon>Prevotellaceae</taxon>
        <taxon>Prevotella</taxon>
    </lineage>
</organism>